<accession>A0A9X0BEQ9</accession>
<dbReference type="RefSeq" id="XP_056494194.1">
    <property type="nucleotide sequence ID" value="XM_056625612.1"/>
</dbReference>
<sequence>MGSLLRLLQRPRRQLSRSLLQPSLRCVSPLSGVAAQSFDPSPSELLRATLLGSVTSKINNETNDEKSRRTLEMLDFQWQHGSPPPSLWYALKGVSSTAYTQGQSRLPSIATLSSLRDVTERLAVNDQGAELLQANLEQIVLRCCTKHLSTEVLSTLGDIVVRLQRLKLSIDPTLYELGMYIAAQNLSSEAFYRFFTGLLELDPGQLHVENGFEVVQALYETVRQELFENPQYDTTHILAEITGEYDATSESGNVRFHDIIRSQLKGDQHLTSWTNYLCLLSRLQSGEPLIKLWHDFLATFPEENQETLHYSMYSVVLDLVRARRSETAAKFLEDISIRNGDNLPHIATFQHLQEIVDDSFVCETLADIAGDQYDALLEVAFKNMEQRLGIRWEKAQQPENEAHISITAKSPWSVFEDQPLLTIDGDCAGYDDPSRLYAELQASGCSRSPNQLGRIVELLHDNDGIGLEVVPEGANELDLDLPEFRWCPGHSPVEFSHAELPTMSDRSREWTPASLGLIWVRPLINGVPQPRGKSFHLMQLGSLDMRRGPHEAWQPSGYIVGWDRQSGHMSAVFVGTDREVIDRGPMPSDAPFGTLLRIRPSNMPDSGPWSSVDPVHLDLDPSLDLGFR</sequence>
<organism evidence="1 2">
    <name type="scientific">Penicillium cosmopolitanum</name>
    <dbReference type="NCBI Taxonomy" id="1131564"/>
    <lineage>
        <taxon>Eukaryota</taxon>
        <taxon>Fungi</taxon>
        <taxon>Dikarya</taxon>
        <taxon>Ascomycota</taxon>
        <taxon>Pezizomycotina</taxon>
        <taxon>Eurotiomycetes</taxon>
        <taxon>Eurotiomycetidae</taxon>
        <taxon>Eurotiales</taxon>
        <taxon>Aspergillaceae</taxon>
        <taxon>Penicillium</taxon>
    </lineage>
</organism>
<evidence type="ECO:0000313" key="1">
    <source>
        <dbReference type="EMBL" id="KAJ5414348.1"/>
    </source>
</evidence>
<name>A0A9X0BEQ9_9EURO</name>
<comment type="caution">
    <text evidence="1">The sequence shown here is derived from an EMBL/GenBank/DDBJ whole genome shotgun (WGS) entry which is preliminary data.</text>
</comment>
<gene>
    <name evidence="1" type="ORF">N7509_000975</name>
</gene>
<evidence type="ECO:0000313" key="2">
    <source>
        <dbReference type="Proteomes" id="UP001147747"/>
    </source>
</evidence>
<reference evidence="1" key="1">
    <citation type="submission" date="2022-12" db="EMBL/GenBank/DDBJ databases">
        <authorList>
            <person name="Petersen C."/>
        </authorList>
    </citation>
    <scope>NUCLEOTIDE SEQUENCE</scope>
    <source>
        <strain evidence="1">IBT 29677</strain>
    </source>
</reference>
<protein>
    <submittedName>
        <fullName evidence="1">Uncharacterized protein</fullName>
    </submittedName>
</protein>
<dbReference type="AlphaFoldDB" id="A0A9X0BEQ9"/>
<keyword evidence="2" id="KW-1185">Reference proteome</keyword>
<dbReference type="GeneID" id="81364592"/>
<dbReference type="EMBL" id="JAPZBU010000003">
    <property type="protein sequence ID" value="KAJ5414348.1"/>
    <property type="molecule type" value="Genomic_DNA"/>
</dbReference>
<dbReference type="Proteomes" id="UP001147747">
    <property type="component" value="Unassembled WGS sequence"/>
</dbReference>
<dbReference type="OrthoDB" id="4442598at2759"/>
<reference evidence="1" key="2">
    <citation type="journal article" date="2023" name="IMA Fungus">
        <title>Comparative genomic study of the Penicillium genus elucidates a diverse pangenome and 15 lateral gene transfer events.</title>
        <authorList>
            <person name="Petersen C."/>
            <person name="Sorensen T."/>
            <person name="Nielsen M.R."/>
            <person name="Sondergaard T.E."/>
            <person name="Sorensen J.L."/>
            <person name="Fitzpatrick D.A."/>
            <person name="Frisvad J.C."/>
            <person name="Nielsen K.L."/>
        </authorList>
    </citation>
    <scope>NUCLEOTIDE SEQUENCE</scope>
    <source>
        <strain evidence="1">IBT 29677</strain>
    </source>
</reference>
<proteinExistence type="predicted"/>